<gene>
    <name evidence="2" type="ORF">GCM10009720_01460</name>
</gene>
<dbReference type="InterPro" id="IPR004675">
    <property type="entry name" value="AhpD_core"/>
</dbReference>
<keyword evidence="3" id="KW-1185">Reference proteome</keyword>
<evidence type="ECO:0000313" key="2">
    <source>
        <dbReference type="EMBL" id="GAA2025435.1"/>
    </source>
</evidence>
<dbReference type="EMBL" id="BAAAMN010000003">
    <property type="protein sequence ID" value="GAA2025435.1"/>
    <property type="molecule type" value="Genomic_DNA"/>
</dbReference>
<dbReference type="Pfam" id="PF02627">
    <property type="entry name" value="CMD"/>
    <property type="match status" value="1"/>
</dbReference>
<dbReference type="InterPro" id="IPR003779">
    <property type="entry name" value="CMD-like"/>
</dbReference>
<dbReference type="Proteomes" id="UP001501461">
    <property type="component" value="Unassembled WGS sequence"/>
</dbReference>
<dbReference type="PANTHER" id="PTHR33930:SF2">
    <property type="entry name" value="BLR3452 PROTEIN"/>
    <property type="match status" value="1"/>
</dbReference>
<organism evidence="2 3">
    <name type="scientific">Yaniella flava</name>
    <dbReference type="NCBI Taxonomy" id="287930"/>
    <lineage>
        <taxon>Bacteria</taxon>
        <taxon>Bacillati</taxon>
        <taxon>Actinomycetota</taxon>
        <taxon>Actinomycetes</taxon>
        <taxon>Micrococcales</taxon>
        <taxon>Micrococcaceae</taxon>
        <taxon>Yaniella</taxon>
    </lineage>
</organism>
<evidence type="ECO:0000259" key="1">
    <source>
        <dbReference type="Pfam" id="PF02627"/>
    </source>
</evidence>
<accession>A0ABN2TYP2</accession>
<dbReference type="PANTHER" id="PTHR33930">
    <property type="entry name" value="ALKYL HYDROPEROXIDE REDUCTASE AHPD"/>
    <property type="match status" value="1"/>
</dbReference>
<proteinExistence type="predicted"/>
<dbReference type="SUPFAM" id="SSF69118">
    <property type="entry name" value="AhpD-like"/>
    <property type="match status" value="1"/>
</dbReference>
<comment type="caution">
    <text evidence="2">The sequence shown here is derived from an EMBL/GenBank/DDBJ whole genome shotgun (WGS) entry which is preliminary data.</text>
</comment>
<dbReference type="InterPro" id="IPR029032">
    <property type="entry name" value="AhpD-like"/>
</dbReference>
<sequence length="117" mass="12642">MQHYDSNDSKFGRNIRKGAPDDFAAFAEFDQKVFAEEGHTLSKKTRELIAIGVAATTQCPHCVEAHSRGAAQAGATEGELSEAIMVAMALRAGGAMTHGWMAMKYFNDENSDKGEDS</sequence>
<name>A0ABN2TYP2_9MICC</name>
<evidence type="ECO:0000313" key="3">
    <source>
        <dbReference type="Proteomes" id="UP001501461"/>
    </source>
</evidence>
<reference evidence="2 3" key="1">
    <citation type="journal article" date="2019" name="Int. J. Syst. Evol. Microbiol.">
        <title>The Global Catalogue of Microorganisms (GCM) 10K type strain sequencing project: providing services to taxonomists for standard genome sequencing and annotation.</title>
        <authorList>
            <consortium name="The Broad Institute Genomics Platform"/>
            <consortium name="The Broad Institute Genome Sequencing Center for Infectious Disease"/>
            <person name="Wu L."/>
            <person name="Ma J."/>
        </authorList>
    </citation>
    <scope>NUCLEOTIDE SEQUENCE [LARGE SCALE GENOMIC DNA]</scope>
    <source>
        <strain evidence="2 3">JCM 13595</strain>
    </source>
</reference>
<dbReference type="NCBIfam" id="TIGR00778">
    <property type="entry name" value="ahpD_dom"/>
    <property type="match status" value="1"/>
</dbReference>
<dbReference type="RefSeq" id="WP_343955663.1">
    <property type="nucleotide sequence ID" value="NZ_BAAAMN010000003.1"/>
</dbReference>
<feature type="domain" description="Carboxymuconolactone decarboxylase-like" evidence="1">
    <location>
        <begin position="23"/>
        <end position="102"/>
    </location>
</feature>
<protein>
    <submittedName>
        <fullName evidence="2">Carboxymuconolactone decarboxylase family protein</fullName>
    </submittedName>
</protein>
<dbReference type="Gene3D" id="1.20.1290.10">
    <property type="entry name" value="AhpD-like"/>
    <property type="match status" value="1"/>
</dbReference>